<evidence type="ECO:0000256" key="1">
    <source>
        <dbReference type="SAM" id="MobiDB-lite"/>
    </source>
</evidence>
<dbReference type="Proteomes" id="UP000011866">
    <property type="component" value="Chromosome"/>
</dbReference>
<dbReference type="EMBL" id="HF680312">
    <property type="protein sequence ID" value="CCU73194.1"/>
    <property type="molecule type" value="Genomic_DNA"/>
</dbReference>
<reference evidence="2 3" key="1">
    <citation type="journal article" date="2013" name="Genome Announc.">
        <title>Genome Sequence of Thalassolituus oleivorans MIL-1 (DSM 14913T).</title>
        <authorList>
            <person name="Golyshin P.N."/>
            <person name="Werner J."/>
            <person name="Chernikova T.N."/>
            <person name="Tran H."/>
            <person name="Ferrer M."/>
            <person name="Yakimov M.M."/>
            <person name="Teeling H."/>
            <person name="Golyshina O.V."/>
        </authorList>
    </citation>
    <scope>NUCLEOTIDE SEQUENCE [LARGE SCALE GENOMIC DNA]</scope>
    <source>
        <strain evidence="2 3">MIL-1</strain>
    </source>
</reference>
<dbReference type="AlphaFoldDB" id="M5DUH5"/>
<accession>M5DUH5</accession>
<keyword evidence="3" id="KW-1185">Reference proteome</keyword>
<evidence type="ECO:0000313" key="2">
    <source>
        <dbReference type="EMBL" id="CCU73194.1"/>
    </source>
</evidence>
<proteinExistence type="predicted"/>
<sequence length="51" mass="5505">MEADQVQAKKTDAHGAETGIHSPVVKAVVSFDDFKNSVDDFDSNPQLAEQS</sequence>
<dbReference type="KEGG" id="tol:TOL_2798"/>
<dbReference type="HOGENOM" id="CLU_3104868_0_0_6"/>
<evidence type="ECO:0000313" key="3">
    <source>
        <dbReference type="Proteomes" id="UP000011866"/>
    </source>
</evidence>
<name>M5DUH5_9GAMM</name>
<protein>
    <submittedName>
        <fullName evidence="2">Uncharacterized protein</fullName>
    </submittedName>
</protein>
<organism evidence="2 3">
    <name type="scientific">Thalassolituus oleivorans MIL-1</name>
    <dbReference type="NCBI Taxonomy" id="1298593"/>
    <lineage>
        <taxon>Bacteria</taxon>
        <taxon>Pseudomonadati</taxon>
        <taxon>Pseudomonadota</taxon>
        <taxon>Gammaproteobacteria</taxon>
        <taxon>Oceanospirillales</taxon>
        <taxon>Oceanospirillaceae</taxon>
        <taxon>Thalassolituus</taxon>
    </lineage>
</organism>
<gene>
    <name evidence="2" type="ORF">TOL_2798</name>
</gene>
<feature type="region of interest" description="Disordered" evidence="1">
    <location>
        <begin position="1"/>
        <end position="22"/>
    </location>
</feature>